<dbReference type="PANTHER" id="PTHR37829">
    <property type="entry name" value="PHAGE-LIKE ELEMENT PBSX PROTEIN XKDT"/>
    <property type="match status" value="1"/>
</dbReference>
<dbReference type="InterPro" id="IPR058530">
    <property type="entry name" value="Baseplate_J-like_C"/>
</dbReference>
<reference evidence="5 6" key="1">
    <citation type="submission" date="2015-12" db="EMBL/GenBank/DDBJ databases">
        <title>Diversity of Burkholderia near neighbor genomes.</title>
        <authorList>
            <person name="Sahl J."/>
            <person name="Wagner D."/>
            <person name="Keim P."/>
        </authorList>
    </citation>
    <scope>NUCLEOTIDE SEQUENCE [LARGE SCALE GENOMIC DNA]</scope>
    <source>
        <strain evidence="5 6">BDU8</strain>
    </source>
</reference>
<dbReference type="AlphaFoldDB" id="A0A1B4FYA6"/>
<evidence type="ECO:0000259" key="2">
    <source>
        <dbReference type="Pfam" id="PF04865"/>
    </source>
</evidence>
<dbReference type="RefSeq" id="WP_066484105.1">
    <property type="nucleotide sequence ID" value="NZ_CP013389.1"/>
</dbReference>
<evidence type="ECO:0000313" key="6">
    <source>
        <dbReference type="Proteomes" id="UP000067711"/>
    </source>
</evidence>
<dbReference type="InterPro" id="IPR006949">
    <property type="entry name" value="Barrel_Baseplate_J-like"/>
</dbReference>
<dbReference type="InterPro" id="IPR058531">
    <property type="entry name" value="Baseplate_J_M"/>
</dbReference>
<dbReference type="Pfam" id="PF26079">
    <property type="entry name" value="Baseplate_J_C"/>
    <property type="match status" value="1"/>
</dbReference>
<dbReference type="InterPro" id="IPR052399">
    <property type="entry name" value="Phage_Baseplate_Assmbl_Protein"/>
</dbReference>
<proteinExistence type="inferred from homology"/>
<protein>
    <submittedName>
        <fullName evidence="5">Phage tail protein</fullName>
    </submittedName>
</protein>
<name>A0A1B4FYA6_9BURK</name>
<dbReference type="PANTHER" id="PTHR37829:SF3">
    <property type="entry name" value="PROTEIN JAYE-RELATED"/>
    <property type="match status" value="1"/>
</dbReference>
<dbReference type="Pfam" id="PF04865">
    <property type="entry name" value="Baseplate_J"/>
    <property type="match status" value="1"/>
</dbReference>
<comment type="similarity">
    <text evidence="1">Belongs to the Mu gp47/PBSX XkdT family.</text>
</comment>
<feature type="domain" description="Baseplate J-like C-terminal" evidence="4">
    <location>
        <begin position="268"/>
        <end position="351"/>
    </location>
</feature>
<sequence>MPATVLTLDQIRENILREIKNQRPEADVGPDSDHFVRASGTASAVEGLYAHQVWTAKQIFPDTADEDKLILHARVHGIERKPAVVASGTARATGKPGVEIASGLSAKYQDGTAYVTTSGGTFDAAGNLIVGVAAVAAGVSGNRQDGDALTLTVPPIDVDASLTVVSLRGGTAIEALDSLLARLLQRIRRPPAGGNKYDYWQWVMEVPGVTSAFIYPLRRGLGTVDVVITTNDGLPSDDVLKAAQAHIDDQRPVRAKDTRVVVPTIKTYDVDAAVKLDGITIDAAQVTVTNGLNAYNAIITPGEAVIRNRIGGVINDTLGIVDYALNSPAANVVPIVDAKVIEWCRLGAVKLRPLV</sequence>
<evidence type="ECO:0000313" key="5">
    <source>
        <dbReference type="EMBL" id="AOJ08647.1"/>
    </source>
</evidence>
<evidence type="ECO:0000256" key="1">
    <source>
        <dbReference type="ARBA" id="ARBA00038087"/>
    </source>
</evidence>
<dbReference type="Pfam" id="PF26078">
    <property type="entry name" value="Baseplate_J_M"/>
    <property type="match status" value="1"/>
</dbReference>
<feature type="domain" description="Baseplate J-like central" evidence="3">
    <location>
        <begin position="191"/>
        <end position="256"/>
    </location>
</feature>
<gene>
    <name evidence="5" type="ORF">WS71_14580</name>
</gene>
<dbReference type="EMBL" id="CP013389">
    <property type="protein sequence ID" value="AOJ08647.1"/>
    <property type="molecule type" value="Genomic_DNA"/>
</dbReference>
<evidence type="ECO:0000259" key="3">
    <source>
        <dbReference type="Pfam" id="PF26078"/>
    </source>
</evidence>
<dbReference type="Proteomes" id="UP000067711">
    <property type="component" value="Chromosome 1"/>
</dbReference>
<feature type="domain" description="Baseplate protein J-like barrel" evidence="2">
    <location>
        <begin position="89"/>
        <end position="160"/>
    </location>
</feature>
<accession>A0A1B4FYA6</accession>
<evidence type="ECO:0000259" key="4">
    <source>
        <dbReference type="Pfam" id="PF26079"/>
    </source>
</evidence>
<organism evidence="5 6">
    <name type="scientific">Burkholderia mayonis</name>
    <dbReference type="NCBI Taxonomy" id="1385591"/>
    <lineage>
        <taxon>Bacteria</taxon>
        <taxon>Pseudomonadati</taxon>
        <taxon>Pseudomonadota</taxon>
        <taxon>Betaproteobacteria</taxon>
        <taxon>Burkholderiales</taxon>
        <taxon>Burkholderiaceae</taxon>
        <taxon>Burkholderia</taxon>
        <taxon>pseudomallei group</taxon>
    </lineage>
</organism>